<dbReference type="EMBL" id="BNBF01000006">
    <property type="protein sequence ID" value="GHG46719.1"/>
    <property type="molecule type" value="Genomic_DNA"/>
</dbReference>
<evidence type="ECO:0000313" key="8">
    <source>
        <dbReference type="Proteomes" id="UP000619355"/>
    </source>
</evidence>
<dbReference type="PANTHER" id="PTHR20982:SF3">
    <property type="entry name" value="MITOCHONDRIAL RIBOSOME RECYCLING FACTOR PSEUDO 1"/>
    <property type="match status" value="1"/>
</dbReference>
<evidence type="ECO:0000313" key="7">
    <source>
        <dbReference type="EMBL" id="GHG46719.1"/>
    </source>
</evidence>
<reference evidence="8" key="1">
    <citation type="journal article" date="2019" name="Int. J. Syst. Evol. Microbiol.">
        <title>The Global Catalogue of Microorganisms (GCM) 10K type strain sequencing project: providing services to taxonomists for standard genome sequencing and annotation.</title>
        <authorList>
            <consortium name="The Broad Institute Genomics Platform"/>
            <consortium name="The Broad Institute Genome Sequencing Center for Infectious Disease"/>
            <person name="Wu L."/>
            <person name="Ma J."/>
        </authorList>
    </citation>
    <scope>NUCLEOTIDE SEQUENCE [LARGE SCALE GENOMIC DNA]</scope>
    <source>
        <strain evidence="8">JCM 4253</strain>
    </source>
</reference>
<evidence type="ECO:0000256" key="1">
    <source>
        <dbReference type="ARBA" id="ARBA00004496"/>
    </source>
</evidence>
<dbReference type="NCBIfam" id="TIGR00496">
    <property type="entry name" value="frr"/>
    <property type="match status" value="1"/>
</dbReference>
<sequence>MSCRSGTVQEEDATQPAAYRLQEQRPGLTQDTQEQVVIEETLLEAEEKMEKAVVVAKEDFAAIRTGRAHPAMFNKIVADYYGALTPINQLASFSVPEPRMAVVTPFDKSALRNIEQAIRDSDLGVNPSNDGNIIRVVFPELTEERRREYIKVAKGKGEDAKVSIRSVRRKAKDAIDKLIKDGEVGEDEGRRAEKELDDTTAKYVAQVDELLKHKEAELLEV</sequence>
<dbReference type="FunFam" id="1.10.132.20:FF:000001">
    <property type="entry name" value="Ribosome-recycling factor"/>
    <property type="match status" value="1"/>
</dbReference>
<feature type="domain" description="Ribosome recycling factor" evidence="6">
    <location>
        <begin position="57"/>
        <end position="219"/>
    </location>
</feature>
<dbReference type="FunFam" id="3.30.1360.40:FF:000001">
    <property type="entry name" value="Ribosome-recycling factor"/>
    <property type="match status" value="1"/>
</dbReference>
<dbReference type="AlphaFoldDB" id="A0A919C355"/>
<dbReference type="CDD" id="cd00520">
    <property type="entry name" value="RRF"/>
    <property type="match status" value="1"/>
</dbReference>
<dbReference type="InterPro" id="IPR036191">
    <property type="entry name" value="RRF_sf"/>
</dbReference>
<dbReference type="GO" id="GO:0005737">
    <property type="term" value="C:cytoplasm"/>
    <property type="evidence" value="ECO:0007669"/>
    <property type="project" value="UniProtKB-SubCell"/>
</dbReference>
<dbReference type="Pfam" id="PF01765">
    <property type="entry name" value="RRF"/>
    <property type="match status" value="1"/>
</dbReference>
<gene>
    <name evidence="5" type="primary">frr</name>
    <name evidence="7" type="ORF">GCM10018980_25880</name>
</gene>
<name>A0A919C355_9ACTN</name>
<dbReference type="Proteomes" id="UP000619355">
    <property type="component" value="Unassembled WGS sequence"/>
</dbReference>
<evidence type="ECO:0000256" key="5">
    <source>
        <dbReference type="HAMAP-Rule" id="MF_00040"/>
    </source>
</evidence>
<comment type="subcellular location">
    <subcellularLocation>
        <location evidence="1 5">Cytoplasm</location>
    </subcellularLocation>
</comment>
<comment type="caution">
    <text evidence="7">The sequence shown here is derived from an EMBL/GenBank/DDBJ whole genome shotgun (WGS) entry which is preliminary data.</text>
</comment>
<dbReference type="SUPFAM" id="SSF55194">
    <property type="entry name" value="Ribosome recycling factor, RRF"/>
    <property type="match status" value="1"/>
</dbReference>
<keyword evidence="8" id="KW-1185">Reference proteome</keyword>
<keyword evidence="3 5" id="KW-0963">Cytoplasm</keyword>
<dbReference type="InterPro" id="IPR023584">
    <property type="entry name" value="Ribosome_recyc_fac_dom"/>
</dbReference>
<protein>
    <recommendedName>
        <fullName evidence="5">Ribosome-recycling factor</fullName>
        <shortName evidence="5">RRF</shortName>
    </recommendedName>
    <alternativeName>
        <fullName evidence="5">Ribosome-releasing factor</fullName>
    </alternativeName>
</protein>
<organism evidence="7 8">
    <name type="scientific">Streptomyces capoamus</name>
    <dbReference type="NCBI Taxonomy" id="68183"/>
    <lineage>
        <taxon>Bacteria</taxon>
        <taxon>Bacillati</taxon>
        <taxon>Actinomycetota</taxon>
        <taxon>Actinomycetes</taxon>
        <taxon>Kitasatosporales</taxon>
        <taxon>Streptomycetaceae</taxon>
        <taxon>Streptomyces</taxon>
    </lineage>
</organism>
<comment type="function">
    <text evidence="5">Responsible for the release of ribosomes from messenger RNA at the termination of protein biosynthesis. May increase the efficiency of translation by recycling ribosomes from one round of translation to another.</text>
</comment>
<keyword evidence="4 5" id="KW-0648">Protein biosynthesis</keyword>
<dbReference type="PANTHER" id="PTHR20982">
    <property type="entry name" value="RIBOSOME RECYCLING FACTOR"/>
    <property type="match status" value="1"/>
</dbReference>
<evidence type="ECO:0000259" key="6">
    <source>
        <dbReference type="Pfam" id="PF01765"/>
    </source>
</evidence>
<proteinExistence type="inferred from homology"/>
<dbReference type="GO" id="GO:0043023">
    <property type="term" value="F:ribosomal large subunit binding"/>
    <property type="evidence" value="ECO:0007669"/>
    <property type="project" value="TreeGrafter"/>
</dbReference>
<accession>A0A919C355</accession>
<dbReference type="Gene3D" id="1.10.132.20">
    <property type="entry name" value="Ribosome-recycling factor"/>
    <property type="match status" value="1"/>
</dbReference>
<dbReference type="InterPro" id="IPR002661">
    <property type="entry name" value="Ribosome_recyc_fac"/>
</dbReference>
<comment type="similarity">
    <text evidence="2 5">Belongs to the RRF family.</text>
</comment>
<dbReference type="Gene3D" id="3.30.1360.40">
    <property type="match status" value="1"/>
</dbReference>
<evidence type="ECO:0000256" key="3">
    <source>
        <dbReference type="ARBA" id="ARBA00022490"/>
    </source>
</evidence>
<dbReference type="GO" id="GO:0006415">
    <property type="term" value="P:translational termination"/>
    <property type="evidence" value="ECO:0007669"/>
    <property type="project" value="UniProtKB-UniRule"/>
</dbReference>
<dbReference type="HAMAP" id="MF_00040">
    <property type="entry name" value="RRF"/>
    <property type="match status" value="1"/>
</dbReference>
<evidence type="ECO:0000256" key="4">
    <source>
        <dbReference type="ARBA" id="ARBA00022917"/>
    </source>
</evidence>
<evidence type="ECO:0000256" key="2">
    <source>
        <dbReference type="ARBA" id="ARBA00005912"/>
    </source>
</evidence>